<protein>
    <submittedName>
        <fullName evidence="9">TrkH family potassium uptake protein</fullName>
    </submittedName>
</protein>
<evidence type="ECO:0000313" key="9">
    <source>
        <dbReference type="EMBL" id="HIU44209.1"/>
    </source>
</evidence>
<proteinExistence type="predicted"/>
<dbReference type="InterPro" id="IPR003445">
    <property type="entry name" value="Cat_transpt"/>
</dbReference>
<keyword evidence="7 8" id="KW-0472">Membrane</keyword>
<dbReference type="AlphaFoldDB" id="A0A9D1IXY5"/>
<keyword evidence="2" id="KW-0813">Transport</keyword>
<dbReference type="PANTHER" id="PTHR32024">
    <property type="entry name" value="TRK SYSTEM POTASSIUM UPTAKE PROTEIN TRKG-RELATED"/>
    <property type="match status" value="1"/>
</dbReference>
<evidence type="ECO:0000256" key="2">
    <source>
        <dbReference type="ARBA" id="ARBA00022448"/>
    </source>
</evidence>
<dbReference type="PANTHER" id="PTHR32024:SF1">
    <property type="entry name" value="KTR SYSTEM POTASSIUM UPTAKE PROTEIN B"/>
    <property type="match status" value="1"/>
</dbReference>
<dbReference type="Proteomes" id="UP000824073">
    <property type="component" value="Unassembled WGS sequence"/>
</dbReference>
<keyword evidence="3" id="KW-1003">Cell membrane</keyword>
<sequence length="166" mass="17598">FNTVDLTAMSETGQLLTVILMLIGGSPSSTAGGMKTTTVGVLLLAAVSVFRQKDYTHTFGRRISDSAIRNAATIFLMYIALFLLGGMIISRVDNIPILTALYETSSAIGTVGLTLGVTPQLGLISRIILVLLMYFGRVGGLTLMFAAFSRTAASKANFPEEKITVG</sequence>
<evidence type="ECO:0000256" key="5">
    <source>
        <dbReference type="ARBA" id="ARBA00022989"/>
    </source>
</evidence>
<comment type="subcellular location">
    <subcellularLocation>
        <location evidence="1">Cell membrane</location>
        <topology evidence="1">Multi-pass membrane protein</topology>
    </subcellularLocation>
</comment>
<reference evidence="9" key="1">
    <citation type="submission" date="2020-10" db="EMBL/GenBank/DDBJ databases">
        <authorList>
            <person name="Gilroy R."/>
        </authorList>
    </citation>
    <scope>NUCLEOTIDE SEQUENCE</scope>
    <source>
        <strain evidence="9">CHK191-8634</strain>
    </source>
</reference>
<gene>
    <name evidence="9" type="ORF">IAB67_07945</name>
</gene>
<evidence type="ECO:0000313" key="10">
    <source>
        <dbReference type="Proteomes" id="UP000824073"/>
    </source>
</evidence>
<accession>A0A9D1IXY5</accession>
<name>A0A9D1IXY5_9CLOT</name>
<organism evidence="9 10">
    <name type="scientific">Candidatus Ventrousia excrementavium</name>
    <dbReference type="NCBI Taxonomy" id="2840961"/>
    <lineage>
        <taxon>Bacteria</taxon>
        <taxon>Bacillati</taxon>
        <taxon>Bacillota</taxon>
        <taxon>Clostridia</taxon>
        <taxon>Eubacteriales</taxon>
        <taxon>Clostridiaceae</taxon>
        <taxon>Clostridiaceae incertae sedis</taxon>
        <taxon>Candidatus Ventrousia</taxon>
    </lineage>
</organism>
<feature type="transmembrane region" description="Helical" evidence="8">
    <location>
        <begin position="31"/>
        <end position="50"/>
    </location>
</feature>
<feature type="transmembrane region" description="Helical" evidence="8">
    <location>
        <begin position="71"/>
        <end position="89"/>
    </location>
</feature>
<dbReference type="GO" id="GO:0005886">
    <property type="term" value="C:plasma membrane"/>
    <property type="evidence" value="ECO:0007669"/>
    <property type="project" value="UniProtKB-SubCell"/>
</dbReference>
<keyword evidence="6" id="KW-0406">Ion transport</keyword>
<reference evidence="9" key="2">
    <citation type="journal article" date="2021" name="PeerJ">
        <title>Extensive microbial diversity within the chicken gut microbiome revealed by metagenomics and culture.</title>
        <authorList>
            <person name="Gilroy R."/>
            <person name="Ravi A."/>
            <person name="Getino M."/>
            <person name="Pursley I."/>
            <person name="Horton D.L."/>
            <person name="Alikhan N.F."/>
            <person name="Baker D."/>
            <person name="Gharbi K."/>
            <person name="Hall N."/>
            <person name="Watson M."/>
            <person name="Adriaenssens E.M."/>
            <person name="Foster-Nyarko E."/>
            <person name="Jarju S."/>
            <person name="Secka A."/>
            <person name="Antonio M."/>
            <person name="Oren A."/>
            <person name="Chaudhuri R.R."/>
            <person name="La Ragione R."/>
            <person name="Hildebrand F."/>
            <person name="Pallen M.J."/>
        </authorList>
    </citation>
    <scope>NUCLEOTIDE SEQUENCE</scope>
    <source>
        <strain evidence="9">CHK191-8634</strain>
    </source>
</reference>
<evidence type="ECO:0000256" key="4">
    <source>
        <dbReference type="ARBA" id="ARBA00022692"/>
    </source>
</evidence>
<comment type="caution">
    <text evidence="9">The sequence shown here is derived from an EMBL/GenBank/DDBJ whole genome shotgun (WGS) entry which is preliminary data.</text>
</comment>
<evidence type="ECO:0000256" key="8">
    <source>
        <dbReference type="SAM" id="Phobius"/>
    </source>
</evidence>
<feature type="non-terminal residue" evidence="9">
    <location>
        <position position="1"/>
    </location>
</feature>
<keyword evidence="5 8" id="KW-1133">Transmembrane helix</keyword>
<evidence type="ECO:0000256" key="7">
    <source>
        <dbReference type="ARBA" id="ARBA00023136"/>
    </source>
</evidence>
<feature type="transmembrane region" description="Helical" evidence="8">
    <location>
        <begin position="127"/>
        <end position="148"/>
    </location>
</feature>
<keyword evidence="4 8" id="KW-0812">Transmembrane</keyword>
<dbReference type="EMBL" id="DVMR01000059">
    <property type="protein sequence ID" value="HIU44209.1"/>
    <property type="molecule type" value="Genomic_DNA"/>
</dbReference>
<dbReference type="GO" id="GO:0008324">
    <property type="term" value="F:monoatomic cation transmembrane transporter activity"/>
    <property type="evidence" value="ECO:0007669"/>
    <property type="project" value="InterPro"/>
</dbReference>
<evidence type="ECO:0000256" key="3">
    <source>
        <dbReference type="ARBA" id="ARBA00022475"/>
    </source>
</evidence>
<dbReference type="GO" id="GO:0030001">
    <property type="term" value="P:metal ion transport"/>
    <property type="evidence" value="ECO:0007669"/>
    <property type="project" value="UniProtKB-ARBA"/>
</dbReference>
<dbReference type="Pfam" id="PF02386">
    <property type="entry name" value="TrkH"/>
    <property type="match status" value="1"/>
</dbReference>
<evidence type="ECO:0000256" key="1">
    <source>
        <dbReference type="ARBA" id="ARBA00004651"/>
    </source>
</evidence>
<evidence type="ECO:0000256" key="6">
    <source>
        <dbReference type="ARBA" id="ARBA00023065"/>
    </source>
</evidence>